<dbReference type="EMBL" id="GBRH01268785">
    <property type="protein sequence ID" value="JAD29110.1"/>
    <property type="molecule type" value="Transcribed_RNA"/>
</dbReference>
<reference evidence="1" key="2">
    <citation type="journal article" date="2015" name="Data Brief">
        <title>Shoot transcriptome of the giant reed, Arundo donax.</title>
        <authorList>
            <person name="Barrero R.A."/>
            <person name="Guerrero F.D."/>
            <person name="Moolhuijzen P."/>
            <person name="Goolsby J.A."/>
            <person name="Tidwell J."/>
            <person name="Bellgard S.E."/>
            <person name="Bellgard M.I."/>
        </authorList>
    </citation>
    <scope>NUCLEOTIDE SEQUENCE</scope>
    <source>
        <tissue evidence="1">Shoot tissue taken approximately 20 cm above the soil surface</tissue>
    </source>
</reference>
<evidence type="ECO:0000313" key="1">
    <source>
        <dbReference type="EMBL" id="JAD29110.1"/>
    </source>
</evidence>
<organism evidence="1">
    <name type="scientific">Arundo donax</name>
    <name type="common">Giant reed</name>
    <name type="synonym">Donax arundinaceus</name>
    <dbReference type="NCBI Taxonomy" id="35708"/>
    <lineage>
        <taxon>Eukaryota</taxon>
        <taxon>Viridiplantae</taxon>
        <taxon>Streptophyta</taxon>
        <taxon>Embryophyta</taxon>
        <taxon>Tracheophyta</taxon>
        <taxon>Spermatophyta</taxon>
        <taxon>Magnoliopsida</taxon>
        <taxon>Liliopsida</taxon>
        <taxon>Poales</taxon>
        <taxon>Poaceae</taxon>
        <taxon>PACMAD clade</taxon>
        <taxon>Arundinoideae</taxon>
        <taxon>Arundineae</taxon>
        <taxon>Arundo</taxon>
    </lineage>
</organism>
<protein>
    <submittedName>
        <fullName evidence="1">Uncharacterized protein</fullName>
    </submittedName>
</protein>
<name>A0A0A8YXD1_ARUDO</name>
<proteinExistence type="predicted"/>
<reference evidence="1" key="1">
    <citation type="submission" date="2014-09" db="EMBL/GenBank/DDBJ databases">
        <authorList>
            <person name="Magalhaes I.L.F."/>
            <person name="Oliveira U."/>
            <person name="Santos F.R."/>
            <person name="Vidigal T.H.D.A."/>
            <person name="Brescovit A.D."/>
            <person name="Santos A.J."/>
        </authorList>
    </citation>
    <scope>NUCLEOTIDE SEQUENCE</scope>
    <source>
        <tissue evidence="1">Shoot tissue taken approximately 20 cm above the soil surface</tissue>
    </source>
</reference>
<sequence>MVSWAISHLQLHTFLNLKGEAPVLSYKDFDSSPTWKLMVAFGCLHIKSSKSSGFVMTACWKAN</sequence>
<dbReference type="AlphaFoldDB" id="A0A0A8YXD1"/>
<accession>A0A0A8YXD1</accession>